<dbReference type="RefSeq" id="WP_163523657.1">
    <property type="nucleotide sequence ID" value="NZ_JAAJTI010000004.1"/>
</dbReference>
<dbReference type="AlphaFoldDB" id="A0A6G4MC27"/>
<gene>
    <name evidence="2" type="ORF">G5628_16660</name>
</gene>
<feature type="transmembrane region" description="Helical" evidence="1">
    <location>
        <begin position="172"/>
        <end position="191"/>
    </location>
</feature>
<feature type="transmembrane region" description="Helical" evidence="1">
    <location>
        <begin position="64"/>
        <end position="85"/>
    </location>
</feature>
<keyword evidence="1" id="KW-0472">Membrane</keyword>
<protein>
    <submittedName>
        <fullName evidence="2">Uncharacterized protein</fullName>
    </submittedName>
</protein>
<keyword evidence="1" id="KW-0812">Transmembrane</keyword>
<dbReference type="EMBL" id="JAAJTI010000004">
    <property type="protein sequence ID" value="NGF22949.1"/>
    <property type="molecule type" value="Genomic_DNA"/>
</dbReference>
<feature type="transmembrane region" description="Helical" evidence="1">
    <location>
        <begin position="203"/>
        <end position="231"/>
    </location>
</feature>
<proteinExistence type="predicted"/>
<sequence length="407" mass="46369">MTISLRKVQKWIFYFLVFFIVFDGVRSNLVISGFISPFRELFLNLFILCSIPLLKLCKRKDVALVTPYLIISALAIINIPITLSIDITTYNVGPINVFENKYSAVYKHIIFSIIFLSMICFIRNDEESATKGIGLMINLAAIYSIITIPIYLYGAPLFKENFRDWGRMGVGYPTMDGQMICFSIFCLIFLVKQKSVFLFNIKMAALLIGLVAQNTGTAIVTMVVIGALSIIKKPGKTFTYVAIMIPFIAALVIKQYYSNPEFFTDMLYVLNTKIEQLLHPEMASSSNLDTLQMRAAQFDMLEKVLKHDPMLRIFGVGGEAYIENEFRLTLVAYGIFSFAAFIISFVWMAFISINKKNNNKLLLLTIIVMWAFTSYTLSSIHLFTTSFMFCLVFSYTYITGERDRVVN</sequence>
<evidence type="ECO:0000256" key="1">
    <source>
        <dbReference type="SAM" id="Phobius"/>
    </source>
</evidence>
<accession>A0A6G4MC27</accession>
<feature type="transmembrane region" description="Helical" evidence="1">
    <location>
        <begin position="41"/>
        <end position="57"/>
    </location>
</feature>
<feature type="transmembrane region" description="Helical" evidence="1">
    <location>
        <begin position="105"/>
        <end position="122"/>
    </location>
</feature>
<keyword evidence="1" id="KW-1133">Transmembrane helix</keyword>
<feature type="transmembrane region" description="Helical" evidence="1">
    <location>
        <begin position="362"/>
        <end position="395"/>
    </location>
</feature>
<reference evidence="2" key="1">
    <citation type="submission" date="2020-02" db="EMBL/GenBank/DDBJ databases">
        <title>WGS of Carbapenem-Resistant Entrobacteriaceae.</title>
        <authorList>
            <person name="Tokajian S."/>
            <person name="El Chaar M."/>
            <person name="El Khoury M."/>
        </authorList>
    </citation>
    <scope>NUCLEOTIDE SEQUENCE</scope>
    <source>
        <strain evidence="2">KPM_14</strain>
    </source>
</reference>
<organism evidence="2">
    <name type="scientific">Klebsiella pneumoniae</name>
    <dbReference type="NCBI Taxonomy" id="573"/>
    <lineage>
        <taxon>Bacteria</taxon>
        <taxon>Pseudomonadati</taxon>
        <taxon>Pseudomonadota</taxon>
        <taxon>Gammaproteobacteria</taxon>
        <taxon>Enterobacterales</taxon>
        <taxon>Enterobacteriaceae</taxon>
        <taxon>Klebsiella/Raoultella group</taxon>
        <taxon>Klebsiella</taxon>
        <taxon>Klebsiella pneumoniae complex</taxon>
    </lineage>
</organism>
<name>A0A6G4MC27_KLEPN</name>
<feature type="transmembrane region" description="Helical" evidence="1">
    <location>
        <begin position="12"/>
        <end position="35"/>
    </location>
</feature>
<feature type="transmembrane region" description="Helical" evidence="1">
    <location>
        <begin position="330"/>
        <end position="350"/>
    </location>
</feature>
<feature type="transmembrane region" description="Helical" evidence="1">
    <location>
        <begin position="237"/>
        <end position="257"/>
    </location>
</feature>
<comment type="caution">
    <text evidence="2">The sequence shown here is derived from an EMBL/GenBank/DDBJ whole genome shotgun (WGS) entry which is preliminary data.</text>
</comment>
<evidence type="ECO:0000313" key="2">
    <source>
        <dbReference type="EMBL" id="NGF22949.1"/>
    </source>
</evidence>
<feature type="transmembrane region" description="Helical" evidence="1">
    <location>
        <begin position="134"/>
        <end position="152"/>
    </location>
</feature>